<comment type="caution">
    <text evidence="12">The sequence shown here is derived from an EMBL/GenBank/DDBJ whole genome shotgun (WGS) entry which is preliminary data.</text>
</comment>
<comment type="similarity">
    <text evidence="2 7">Belongs to the acyl-CoA dehydrogenase family.</text>
</comment>
<dbReference type="Proteomes" id="UP000027931">
    <property type="component" value="Unassembled WGS sequence"/>
</dbReference>
<dbReference type="STRING" id="1157490.EL26_14640"/>
<dbReference type="Pfam" id="PF02771">
    <property type="entry name" value="Acyl-CoA_dh_N"/>
    <property type="match status" value="1"/>
</dbReference>
<dbReference type="AlphaFoldDB" id="A0A074LQ83"/>
<gene>
    <name evidence="12" type="ORF">EL26_14640</name>
</gene>
<dbReference type="FunFam" id="1.20.140.10:FF:000019">
    <property type="entry name" value="Acyl-CoA dehydrogenase"/>
    <property type="match status" value="1"/>
</dbReference>
<name>A0A074LQ83_9BACL</name>
<dbReference type="InterPro" id="IPR006089">
    <property type="entry name" value="Acyl-CoA_DH_CS"/>
</dbReference>
<dbReference type="InterPro" id="IPR049426">
    <property type="entry name" value="Acyl-CoA-dh-like_C"/>
</dbReference>
<dbReference type="SUPFAM" id="SSF47203">
    <property type="entry name" value="Acyl-CoA dehydrogenase C-terminal domain-like"/>
    <property type="match status" value="1"/>
</dbReference>
<feature type="domain" description="Acyl-CoA dehydrogenase-like C-terminal" evidence="11">
    <location>
        <begin position="460"/>
        <end position="547"/>
    </location>
</feature>
<dbReference type="EMBL" id="JMIR01000020">
    <property type="protein sequence ID" value="KEO82620.1"/>
    <property type="molecule type" value="Genomic_DNA"/>
</dbReference>
<feature type="domain" description="Acyl-CoA dehydrogenase/oxidase N-terminal" evidence="10">
    <location>
        <begin position="31"/>
        <end position="143"/>
    </location>
</feature>
<dbReference type="SUPFAM" id="SSF56645">
    <property type="entry name" value="Acyl-CoA dehydrogenase NM domain-like"/>
    <property type="match status" value="1"/>
</dbReference>
<dbReference type="Pfam" id="PF21263">
    <property type="entry name" value="Acyl-CoA-dh_C"/>
    <property type="match status" value="1"/>
</dbReference>
<dbReference type="FunFam" id="2.40.110.10:FF:000001">
    <property type="entry name" value="Acyl-CoA dehydrogenase, mitochondrial"/>
    <property type="match status" value="1"/>
</dbReference>
<dbReference type="PROSITE" id="PS00072">
    <property type="entry name" value="ACYL_COA_DH_1"/>
    <property type="match status" value="1"/>
</dbReference>
<accession>A0A074LQ83</accession>
<evidence type="ECO:0000256" key="6">
    <source>
        <dbReference type="ARBA" id="ARBA00052546"/>
    </source>
</evidence>
<dbReference type="InterPro" id="IPR046373">
    <property type="entry name" value="Acyl-CoA_Oxase/DH_mid-dom_sf"/>
</dbReference>
<dbReference type="InterPro" id="IPR013786">
    <property type="entry name" value="AcylCoA_DH/ox_N"/>
</dbReference>
<dbReference type="Pfam" id="PF00441">
    <property type="entry name" value="Acyl-CoA_dh_1"/>
    <property type="match status" value="1"/>
</dbReference>
<feature type="domain" description="Acyl-CoA dehydrogenase/oxidase C-terminal" evidence="8">
    <location>
        <begin position="252"/>
        <end position="413"/>
    </location>
</feature>
<dbReference type="Gene3D" id="2.40.110.10">
    <property type="entry name" value="Butyryl-CoA Dehydrogenase, subunit A, domain 2"/>
    <property type="match status" value="1"/>
</dbReference>
<evidence type="ECO:0000259" key="8">
    <source>
        <dbReference type="Pfam" id="PF00441"/>
    </source>
</evidence>
<dbReference type="InterPro" id="IPR009075">
    <property type="entry name" value="AcylCo_DH/oxidase_C"/>
</dbReference>
<keyword evidence="5 7" id="KW-0560">Oxidoreductase</keyword>
<feature type="domain" description="Acyl-CoA oxidase/dehydrogenase middle" evidence="9">
    <location>
        <begin position="147"/>
        <end position="240"/>
    </location>
</feature>
<evidence type="ECO:0000256" key="4">
    <source>
        <dbReference type="ARBA" id="ARBA00022827"/>
    </source>
</evidence>
<dbReference type="InterPro" id="IPR037069">
    <property type="entry name" value="AcylCoA_DH/ox_N_sf"/>
</dbReference>
<dbReference type="Gene3D" id="1.10.540.10">
    <property type="entry name" value="Acyl-CoA dehydrogenase/oxidase, N-terminal domain"/>
    <property type="match status" value="1"/>
</dbReference>
<dbReference type="FunFam" id="1.10.540.10:FF:000001">
    <property type="entry name" value="Very long-chain-specific acyl-CoA dehydrogenase, mitochondrial"/>
    <property type="match status" value="1"/>
</dbReference>
<dbReference type="GO" id="GO:0003995">
    <property type="term" value="F:acyl-CoA dehydrogenase activity"/>
    <property type="evidence" value="ECO:0007669"/>
    <property type="project" value="InterPro"/>
</dbReference>
<sequence>MTTLHQETRLGGQFLLEEIRCGGVFTPEDCTDEHRMIRRLARDFAQKEVLPHNERLESQDWDFTVSLLKKAGELGLLAHSVPEAYEGLGLDKITKVIVGEEIGQVGGYSVMHLNHTGIATLPITYFGTDEQKAKYLPKLASGEYLGAYCLTEPSAGSDALGAKTTAKRNDAGTHYILNGTKQFITNAGFADTFIVYAKVDGTKFTAFLVEKNFPGLSLGPEEHKMGIKSSSTRQVFFEDCLVPVENLLGEVGRGHVIAFNVLNLGRFNLGAAALGGSKAAFAEGLRYAKSRVQFNRPLASFPASQEKLADMAARIYAMESLEYRTAHLLESALGSLCAETDTRKIAGALMEYAIECSICKVFGSETLQAVVDESLQLHGGYGYMREYRIEQMYRDARINRVYEGTNEVNRLLVPGLLLKKASAGSLPVPDAIEKATAELVGVAPEAEGPLARERGMVNTVRRVFLGLLGLAYEELQEKLEAEQEIVMKLSELGIQLYAMESALLRTEQAVQKQGEEQTALKRDLTVAFVEDAFLQSEMLARKVLAGLLNAERVGALRSRIGEQFARFYPEGQIERKRRIAERLIAADGYTS</sequence>
<organism evidence="12 13">
    <name type="scientific">Tumebacillus flagellatus</name>
    <dbReference type="NCBI Taxonomy" id="1157490"/>
    <lineage>
        <taxon>Bacteria</taxon>
        <taxon>Bacillati</taxon>
        <taxon>Bacillota</taxon>
        <taxon>Bacilli</taxon>
        <taxon>Bacillales</taxon>
        <taxon>Alicyclobacillaceae</taxon>
        <taxon>Tumebacillus</taxon>
    </lineage>
</organism>
<comment type="catalytic activity">
    <reaction evidence="6">
        <text>a 2,3-saturated acyl-CoA + A = a 2,3-dehydroacyl-CoA + AH2</text>
        <dbReference type="Rhea" id="RHEA:48608"/>
        <dbReference type="ChEBI" id="CHEBI:13193"/>
        <dbReference type="ChEBI" id="CHEBI:17499"/>
        <dbReference type="ChEBI" id="CHEBI:60015"/>
        <dbReference type="ChEBI" id="CHEBI:65111"/>
    </reaction>
</comment>
<evidence type="ECO:0000313" key="13">
    <source>
        <dbReference type="Proteomes" id="UP000027931"/>
    </source>
</evidence>
<reference evidence="12 13" key="1">
    <citation type="journal article" date="2013" name="Int. J. Syst. Evol. Microbiol.">
        <title>Tumebacillus flagellatus sp. nov., an alpha-amylase/pullulanase-producing bacterium isolated from cassava wastewater.</title>
        <authorList>
            <person name="Wang Q."/>
            <person name="Xie N."/>
            <person name="Qin Y."/>
            <person name="Shen N."/>
            <person name="Zhu J."/>
            <person name="Mi H."/>
            <person name="Huang R."/>
        </authorList>
    </citation>
    <scope>NUCLEOTIDE SEQUENCE [LARGE SCALE GENOMIC DNA]</scope>
    <source>
        <strain evidence="12 13">GST4</strain>
    </source>
</reference>
<keyword evidence="13" id="KW-1185">Reference proteome</keyword>
<evidence type="ECO:0000256" key="7">
    <source>
        <dbReference type="RuleBase" id="RU362125"/>
    </source>
</evidence>
<dbReference type="InterPro" id="IPR036250">
    <property type="entry name" value="AcylCo_DH-like_C"/>
</dbReference>
<evidence type="ECO:0000259" key="11">
    <source>
        <dbReference type="Pfam" id="PF21263"/>
    </source>
</evidence>
<evidence type="ECO:0000256" key="2">
    <source>
        <dbReference type="ARBA" id="ARBA00009347"/>
    </source>
</evidence>
<dbReference type="RefSeq" id="WP_038089928.1">
    <property type="nucleotide sequence ID" value="NZ_JMIR01000020.1"/>
</dbReference>
<dbReference type="InterPro" id="IPR009100">
    <property type="entry name" value="AcylCoA_DH/oxidase_NM_dom_sf"/>
</dbReference>
<protein>
    <submittedName>
        <fullName evidence="12">Acyl-CoA dehydrogenase</fullName>
    </submittedName>
</protein>
<evidence type="ECO:0000259" key="9">
    <source>
        <dbReference type="Pfam" id="PF02770"/>
    </source>
</evidence>
<evidence type="ECO:0000313" key="12">
    <source>
        <dbReference type="EMBL" id="KEO82620.1"/>
    </source>
</evidence>
<evidence type="ECO:0000256" key="5">
    <source>
        <dbReference type="ARBA" id="ARBA00023002"/>
    </source>
</evidence>
<keyword evidence="3 7" id="KW-0285">Flavoprotein</keyword>
<evidence type="ECO:0000256" key="1">
    <source>
        <dbReference type="ARBA" id="ARBA00001974"/>
    </source>
</evidence>
<dbReference type="PANTHER" id="PTHR43884:SF12">
    <property type="entry name" value="ISOVALERYL-COA DEHYDROGENASE, MITOCHONDRIAL-RELATED"/>
    <property type="match status" value="1"/>
</dbReference>
<dbReference type="Pfam" id="PF02770">
    <property type="entry name" value="Acyl-CoA_dh_M"/>
    <property type="match status" value="1"/>
</dbReference>
<dbReference type="eggNOG" id="COG1960">
    <property type="taxonomic scope" value="Bacteria"/>
</dbReference>
<comment type="cofactor">
    <cofactor evidence="1 7">
        <name>FAD</name>
        <dbReference type="ChEBI" id="CHEBI:57692"/>
    </cofactor>
</comment>
<evidence type="ECO:0000259" key="10">
    <source>
        <dbReference type="Pfam" id="PF02771"/>
    </source>
</evidence>
<dbReference type="Gene3D" id="1.20.140.10">
    <property type="entry name" value="Butyryl-CoA Dehydrogenase, subunit A, domain 3"/>
    <property type="match status" value="2"/>
</dbReference>
<evidence type="ECO:0000256" key="3">
    <source>
        <dbReference type="ARBA" id="ARBA00022630"/>
    </source>
</evidence>
<dbReference type="PANTHER" id="PTHR43884">
    <property type="entry name" value="ACYL-COA DEHYDROGENASE"/>
    <property type="match status" value="1"/>
</dbReference>
<proteinExistence type="inferred from homology"/>
<dbReference type="InterPro" id="IPR006091">
    <property type="entry name" value="Acyl-CoA_Oxase/DH_mid-dom"/>
</dbReference>
<keyword evidence="4 7" id="KW-0274">FAD</keyword>
<dbReference type="GO" id="GO:0050660">
    <property type="term" value="F:flavin adenine dinucleotide binding"/>
    <property type="evidence" value="ECO:0007669"/>
    <property type="project" value="InterPro"/>
</dbReference>